<accession>A0A127P8U8</accession>
<keyword evidence="6 7" id="KW-0472">Membrane</keyword>
<feature type="domain" description="ABC transmembrane type-1" evidence="8">
    <location>
        <begin position="67"/>
        <end position="257"/>
    </location>
</feature>
<feature type="transmembrane region" description="Helical" evidence="7">
    <location>
        <begin position="71"/>
        <end position="91"/>
    </location>
</feature>
<feature type="transmembrane region" description="Helical" evidence="7">
    <location>
        <begin position="235"/>
        <end position="257"/>
    </location>
</feature>
<dbReference type="GO" id="GO:0055085">
    <property type="term" value="P:transmembrane transport"/>
    <property type="evidence" value="ECO:0007669"/>
    <property type="project" value="InterPro"/>
</dbReference>
<dbReference type="InterPro" id="IPR050901">
    <property type="entry name" value="BP-dep_ABC_trans_perm"/>
</dbReference>
<reference evidence="9 10" key="1">
    <citation type="submission" date="2015-11" db="EMBL/GenBank/DDBJ databases">
        <title>Exploring the genomic traits of fungus-feeding bacterial genus Collimonas.</title>
        <authorList>
            <person name="Song C."/>
            <person name="Schmidt R."/>
            <person name="de Jager V."/>
            <person name="Krzyzanowska D."/>
            <person name="Jongedijk E."/>
            <person name="Cankar K."/>
            <person name="Beekwilder J."/>
            <person name="van Veen A."/>
            <person name="de Boer W."/>
            <person name="van Veen J.A."/>
            <person name="Garbeva P."/>
        </authorList>
    </citation>
    <scope>NUCLEOTIDE SEQUENCE [LARGE SCALE GENOMIC DNA]</scope>
    <source>
        <strain evidence="9 10">Ter6</strain>
    </source>
</reference>
<dbReference type="PANTHER" id="PTHR32243:SF18">
    <property type="entry name" value="INNER MEMBRANE ABC TRANSPORTER PERMEASE PROTEIN YCJP"/>
    <property type="match status" value="1"/>
</dbReference>
<evidence type="ECO:0000256" key="4">
    <source>
        <dbReference type="ARBA" id="ARBA00022692"/>
    </source>
</evidence>
<dbReference type="SUPFAM" id="SSF161098">
    <property type="entry name" value="MetI-like"/>
    <property type="match status" value="1"/>
</dbReference>
<evidence type="ECO:0000313" key="10">
    <source>
        <dbReference type="Proteomes" id="UP000072421"/>
    </source>
</evidence>
<evidence type="ECO:0000256" key="7">
    <source>
        <dbReference type="RuleBase" id="RU363032"/>
    </source>
</evidence>
<sequence length="271" mass="29954">MSAKNKNRLWLGLLAWVCAIILFFPIFWVAITAFKTEHQAYVPTLIFWPTLESFHEVMARSNYMNFVGNSLIVSLGSTILSLLIAVPAAYAMAFFPTARTQKLLLWMLSTKMMPAVGVLIPIYLLAKNTGLLDTVTGLTIIYTLINLPIAVWMAFTYFNDVPKEILEAARIDGANAWQEMVYLLLPTSMPGLVSTALLLIILSWNEAFWSINLTSVSGAPLTVFIASYSNPEGLFWAKLSAASLLAIAPIMVLGWLAQKQLVRGLTFGAVK</sequence>
<feature type="transmembrane region" description="Helical" evidence="7">
    <location>
        <begin position="103"/>
        <end position="126"/>
    </location>
</feature>
<evidence type="ECO:0000256" key="1">
    <source>
        <dbReference type="ARBA" id="ARBA00004651"/>
    </source>
</evidence>
<name>A0A127P8U8_9BURK</name>
<evidence type="ECO:0000256" key="6">
    <source>
        <dbReference type="ARBA" id="ARBA00023136"/>
    </source>
</evidence>
<dbReference type="GO" id="GO:0005886">
    <property type="term" value="C:plasma membrane"/>
    <property type="evidence" value="ECO:0007669"/>
    <property type="project" value="UniProtKB-SubCell"/>
</dbReference>
<keyword evidence="2 7" id="KW-0813">Transport</keyword>
<gene>
    <name evidence="9" type="ORF">CFter6_1375</name>
</gene>
<feature type="transmembrane region" description="Helical" evidence="7">
    <location>
        <begin position="9"/>
        <end position="31"/>
    </location>
</feature>
<dbReference type="InterPro" id="IPR000515">
    <property type="entry name" value="MetI-like"/>
</dbReference>
<evidence type="ECO:0000313" key="9">
    <source>
        <dbReference type="EMBL" id="AMO94085.1"/>
    </source>
</evidence>
<evidence type="ECO:0000256" key="5">
    <source>
        <dbReference type="ARBA" id="ARBA00022989"/>
    </source>
</evidence>
<evidence type="ECO:0000259" key="8">
    <source>
        <dbReference type="PROSITE" id="PS50928"/>
    </source>
</evidence>
<dbReference type="Gene3D" id="1.10.3720.10">
    <property type="entry name" value="MetI-like"/>
    <property type="match status" value="1"/>
</dbReference>
<feature type="transmembrane region" description="Helical" evidence="7">
    <location>
        <begin position="138"/>
        <end position="159"/>
    </location>
</feature>
<feature type="transmembrane region" description="Helical" evidence="7">
    <location>
        <begin position="180"/>
        <end position="201"/>
    </location>
</feature>
<dbReference type="CDD" id="cd06261">
    <property type="entry name" value="TM_PBP2"/>
    <property type="match status" value="1"/>
</dbReference>
<protein>
    <submittedName>
        <fullName evidence="9">Binding--dependent transport system inner membrane component family protein</fullName>
    </submittedName>
</protein>
<comment type="similarity">
    <text evidence="7">Belongs to the binding-protein-dependent transport system permease family.</text>
</comment>
<dbReference type="InterPro" id="IPR035906">
    <property type="entry name" value="MetI-like_sf"/>
</dbReference>
<proteinExistence type="inferred from homology"/>
<dbReference type="PANTHER" id="PTHR32243">
    <property type="entry name" value="MALTOSE TRANSPORT SYSTEM PERMEASE-RELATED"/>
    <property type="match status" value="1"/>
</dbReference>
<dbReference type="EMBL" id="CP013232">
    <property type="protein sequence ID" value="AMO94085.1"/>
    <property type="molecule type" value="Genomic_DNA"/>
</dbReference>
<keyword evidence="3" id="KW-1003">Cell membrane</keyword>
<dbReference type="PATRIC" id="fig|158899.10.peg.1387"/>
<keyword evidence="4 7" id="KW-0812">Transmembrane</keyword>
<dbReference type="PROSITE" id="PS50928">
    <property type="entry name" value="ABC_TM1"/>
    <property type="match status" value="1"/>
</dbReference>
<evidence type="ECO:0000256" key="3">
    <source>
        <dbReference type="ARBA" id="ARBA00022475"/>
    </source>
</evidence>
<keyword evidence="5 7" id="KW-1133">Transmembrane helix</keyword>
<organism evidence="9">
    <name type="scientific">Collimonas fungivorans</name>
    <dbReference type="NCBI Taxonomy" id="158899"/>
    <lineage>
        <taxon>Bacteria</taxon>
        <taxon>Pseudomonadati</taxon>
        <taxon>Pseudomonadota</taxon>
        <taxon>Betaproteobacteria</taxon>
        <taxon>Burkholderiales</taxon>
        <taxon>Oxalobacteraceae</taxon>
        <taxon>Collimonas</taxon>
    </lineage>
</organism>
<dbReference type="AlphaFoldDB" id="A0A127P8U8"/>
<dbReference type="Proteomes" id="UP000072421">
    <property type="component" value="Chromosome"/>
</dbReference>
<evidence type="ECO:0000256" key="2">
    <source>
        <dbReference type="ARBA" id="ARBA00022448"/>
    </source>
</evidence>
<comment type="subcellular location">
    <subcellularLocation>
        <location evidence="1 7">Cell membrane</location>
        <topology evidence="1 7">Multi-pass membrane protein</topology>
    </subcellularLocation>
</comment>
<dbReference type="Pfam" id="PF00528">
    <property type="entry name" value="BPD_transp_1"/>
    <property type="match status" value="1"/>
</dbReference>
<dbReference type="OrthoDB" id="8111552at2"/>